<sequence length="494" mass="55582">MASPSTSESSQSIDVFDPSFDTSEEEITDSSDYDSSASDSESEDGNGEGIDIGDGIWTVIMGEDVGPQDIPFIAVPGPKHAPPPQAEPIDYINLFFNDDLINLMVRQTNLYSNQWIQAKRQYLIDKPHSRVHSWIKGGLVSPQEMRAFLAGLFNMNLNPKHVKESYWDSIKVSKCHGSQSISTGTASASYLSFCTSPTTQMPHQKATHSTKHIKFNPLLIISTTDSSIISAHTETYRLMKVWLFIELFNSHTPATGTVRKNRKGLPSSVVNAKLQKKEVASRRKNNLLCVAYKDNTRQPILLSTYAKAGFVDTTNSKGKTRNLPNIIVEYNNAMGGVDLSDARLYKYLTERRTIKWTHKFVFSLFGRALLNAFILYQKNTTDAPKKTRYQFCVSIVEDMMGDYRPPHKVIRKRRSREEIQAANQLEPIIEAPENPAQPGPSPCRLVKLDVGKRRDCAHKHTKRVRSSYQCPACNVGLCPSCFAGYHAQRRRDQQ</sequence>
<dbReference type="Pfam" id="PF13843">
    <property type="entry name" value="DDE_Tnp_1_7"/>
    <property type="match status" value="1"/>
</dbReference>
<feature type="compositionally biased region" description="Polar residues" evidence="1">
    <location>
        <begin position="1"/>
        <end position="13"/>
    </location>
</feature>
<accession>A0AAE1D8Q3</accession>
<feature type="region of interest" description="Disordered" evidence="1">
    <location>
        <begin position="1"/>
        <end position="53"/>
    </location>
</feature>
<dbReference type="PANTHER" id="PTHR46599:SF3">
    <property type="entry name" value="PIGGYBAC TRANSPOSABLE ELEMENT-DERIVED PROTEIN 4"/>
    <property type="match status" value="1"/>
</dbReference>
<feature type="compositionally biased region" description="Acidic residues" evidence="1">
    <location>
        <begin position="22"/>
        <end position="32"/>
    </location>
</feature>
<organism evidence="3 4">
    <name type="scientific">Elysia crispata</name>
    <name type="common">lettuce slug</name>
    <dbReference type="NCBI Taxonomy" id="231223"/>
    <lineage>
        <taxon>Eukaryota</taxon>
        <taxon>Metazoa</taxon>
        <taxon>Spiralia</taxon>
        <taxon>Lophotrochozoa</taxon>
        <taxon>Mollusca</taxon>
        <taxon>Gastropoda</taxon>
        <taxon>Heterobranchia</taxon>
        <taxon>Euthyneura</taxon>
        <taxon>Panpulmonata</taxon>
        <taxon>Sacoglossa</taxon>
        <taxon>Placobranchoidea</taxon>
        <taxon>Plakobranchidae</taxon>
        <taxon>Elysia</taxon>
    </lineage>
</organism>
<proteinExistence type="predicted"/>
<evidence type="ECO:0000313" key="4">
    <source>
        <dbReference type="Proteomes" id="UP001283361"/>
    </source>
</evidence>
<dbReference type="InterPro" id="IPR029526">
    <property type="entry name" value="PGBD"/>
</dbReference>
<comment type="caution">
    <text evidence="3">The sequence shown here is derived from an EMBL/GenBank/DDBJ whole genome shotgun (WGS) entry which is preliminary data.</text>
</comment>
<keyword evidence="4" id="KW-1185">Reference proteome</keyword>
<evidence type="ECO:0000256" key="1">
    <source>
        <dbReference type="SAM" id="MobiDB-lite"/>
    </source>
</evidence>
<dbReference type="Proteomes" id="UP001283361">
    <property type="component" value="Unassembled WGS sequence"/>
</dbReference>
<name>A0AAE1D8Q3_9GAST</name>
<dbReference type="EMBL" id="JAWDGP010004865">
    <property type="protein sequence ID" value="KAK3761624.1"/>
    <property type="molecule type" value="Genomic_DNA"/>
</dbReference>
<protein>
    <recommendedName>
        <fullName evidence="2">PiggyBac transposable element-derived protein domain-containing protein</fullName>
    </recommendedName>
</protein>
<evidence type="ECO:0000259" key="2">
    <source>
        <dbReference type="Pfam" id="PF13843"/>
    </source>
</evidence>
<gene>
    <name evidence="3" type="ORF">RRG08_014591</name>
</gene>
<dbReference type="AlphaFoldDB" id="A0AAE1D8Q3"/>
<dbReference type="PANTHER" id="PTHR46599">
    <property type="entry name" value="PIGGYBAC TRANSPOSABLE ELEMENT-DERIVED PROTEIN 4"/>
    <property type="match status" value="1"/>
</dbReference>
<feature type="domain" description="PiggyBac transposable element-derived protein" evidence="2">
    <location>
        <begin position="243"/>
        <end position="373"/>
    </location>
</feature>
<evidence type="ECO:0000313" key="3">
    <source>
        <dbReference type="EMBL" id="KAK3761624.1"/>
    </source>
</evidence>
<reference evidence="3" key="1">
    <citation type="journal article" date="2023" name="G3 (Bethesda)">
        <title>A reference genome for the long-term kleptoplast-retaining sea slug Elysia crispata morphotype clarki.</title>
        <authorList>
            <person name="Eastman K.E."/>
            <person name="Pendleton A.L."/>
            <person name="Shaikh M.A."/>
            <person name="Suttiyut T."/>
            <person name="Ogas R."/>
            <person name="Tomko P."/>
            <person name="Gavelis G."/>
            <person name="Widhalm J.R."/>
            <person name="Wisecaver J.H."/>
        </authorList>
    </citation>
    <scope>NUCLEOTIDE SEQUENCE</scope>
    <source>
        <strain evidence="3">ECLA1</strain>
    </source>
</reference>